<dbReference type="Gene3D" id="2.60.120.10">
    <property type="entry name" value="Jelly Rolls"/>
    <property type="match status" value="1"/>
</dbReference>
<keyword evidence="3" id="KW-1185">Reference proteome</keyword>
<accession>S9QHF8</accession>
<evidence type="ECO:0000313" key="2">
    <source>
        <dbReference type="EMBL" id="EPX60704.1"/>
    </source>
</evidence>
<dbReference type="InterPro" id="IPR011051">
    <property type="entry name" value="RmlC_Cupin_sf"/>
</dbReference>
<dbReference type="AlphaFoldDB" id="S9QHF8"/>
<dbReference type="InterPro" id="IPR014710">
    <property type="entry name" value="RmlC-like_jellyroll"/>
</dbReference>
<evidence type="ECO:0000256" key="1">
    <source>
        <dbReference type="SAM" id="SignalP"/>
    </source>
</evidence>
<feature type="chain" id="PRO_5004555111" description="Cupin" evidence="1">
    <location>
        <begin position="28"/>
        <end position="87"/>
    </location>
</feature>
<dbReference type="Proteomes" id="UP000011682">
    <property type="component" value="Unassembled WGS sequence"/>
</dbReference>
<reference evidence="2" key="1">
    <citation type="submission" date="2013-05" db="EMBL/GenBank/DDBJ databases">
        <title>Genome assembly of Cystobacter fuscus DSM 2262.</title>
        <authorList>
            <person name="Sharma G."/>
            <person name="Khatri I."/>
            <person name="Kaur C."/>
            <person name="Mayilraj S."/>
            <person name="Subramanian S."/>
        </authorList>
    </citation>
    <scope>NUCLEOTIDE SEQUENCE [LARGE SCALE GENOMIC DNA]</scope>
    <source>
        <strain evidence="2">DSM 2262</strain>
    </source>
</reference>
<sequence length="87" mass="9615">MNRTFNRIAASLLGLSSLLLAPGCTHAHADGIVFKNQGDLTWEQMLPELGGDSPRFSILRVDPETQATTLMIEFPKALYIPKHTHRG</sequence>
<comment type="caution">
    <text evidence="2">The sequence shown here is derived from an EMBL/GenBank/DDBJ whole genome shotgun (WGS) entry which is preliminary data.</text>
</comment>
<dbReference type="RefSeq" id="WP_002626481.1">
    <property type="nucleotide sequence ID" value="NZ_ANAH02000011.1"/>
</dbReference>
<gene>
    <name evidence="2" type="ORF">D187_001353</name>
</gene>
<evidence type="ECO:0008006" key="4">
    <source>
        <dbReference type="Google" id="ProtNLM"/>
    </source>
</evidence>
<feature type="signal peptide" evidence="1">
    <location>
        <begin position="1"/>
        <end position="27"/>
    </location>
</feature>
<dbReference type="EMBL" id="ANAH02000011">
    <property type="protein sequence ID" value="EPX60704.1"/>
    <property type="molecule type" value="Genomic_DNA"/>
</dbReference>
<protein>
    <recommendedName>
        <fullName evidence="4">Cupin</fullName>
    </recommendedName>
</protein>
<organism evidence="2 3">
    <name type="scientific">Cystobacter fuscus (strain ATCC 25194 / DSM 2262 / NBRC 100088 / M29)</name>
    <dbReference type="NCBI Taxonomy" id="1242864"/>
    <lineage>
        <taxon>Bacteria</taxon>
        <taxon>Pseudomonadati</taxon>
        <taxon>Myxococcota</taxon>
        <taxon>Myxococcia</taxon>
        <taxon>Myxococcales</taxon>
        <taxon>Cystobacterineae</taxon>
        <taxon>Archangiaceae</taxon>
        <taxon>Cystobacter</taxon>
    </lineage>
</organism>
<evidence type="ECO:0000313" key="3">
    <source>
        <dbReference type="Proteomes" id="UP000011682"/>
    </source>
</evidence>
<keyword evidence="1" id="KW-0732">Signal</keyword>
<proteinExistence type="predicted"/>
<name>S9QHF8_CYSF2</name>
<dbReference type="SUPFAM" id="SSF51182">
    <property type="entry name" value="RmlC-like cupins"/>
    <property type="match status" value="1"/>
</dbReference>